<feature type="domain" description="ANTAR" evidence="2">
    <location>
        <begin position="24"/>
        <end position="85"/>
    </location>
</feature>
<dbReference type="Pfam" id="PF03861">
    <property type="entry name" value="ANTAR"/>
    <property type="match status" value="1"/>
</dbReference>
<accession>A0ABP6ALQ0</accession>
<evidence type="ECO:0000256" key="1">
    <source>
        <dbReference type="SAM" id="Coils"/>
    </source>
</evidence>
<proteinExistence type="predicted"/>
<evidence type="ECO:0000259" key="2">
    <source>
        <dbReference type="PROSITE" id="PS50921"/>
    </source>
</evidence>
<keyword evidence="4" id="KW-1185">Reference proteome</keyword>
<feature type="coiled-coil region" evidence="1">
    <location>
        <begin position="17"/>
        <end position="44"/>
    </location>
</feature>
<comment type="caution">
    <text evidence="3">The sequence shown here is derived from an EMBL/GenBank/DDBJ whole genome shotgun (WGS) entry which is preliminary data.</text>
</comment>
<dbReference type="InterPro" id="IPR005561">
    <property type="entry name" value="ANTAR"/>
</dbReference>
<evidence type="ECO:0000313" key="4">
    <source>
        <dbReference type="Proteomes" id="UP001501777"/>
    </source>
</evidence>
<name>A0ABP6ALQ0_STRLO</name>
<dbReference type="Gene3D" id="1.10.10.10">
    <property type="entry name" value="Winged helix-like DNA-binding domain superfamily/Winged helix DNA-binding domain"/>
    <property type="match status" value="1"/>
</dbReference>
<organism evidence="3 4">
    <name type="scientific">Streptomyces longisporus</name>
    <dbReference type="NCBI Taxonomy" id="1948"/>
    <lineage>
        <taxon>Bacteria</taxon>
        <taxon>Bacillati</taxon>
        <taxon>Actinomycetota</taxon>
        <taxon>Actinomycetes</taxon>
        <taxon>Kitasatosporales</taxon>
        <taxon>Streptomycetaceae</taxon>
        <taxon>Streptomyces</taxon>
    </lineage>
</organism>
<reference evidence="4" key="1">
    <citation type="journal article" date="2019" name="Int. J. Syst. Evol. Microbiol.">
        <title>The Global Catalogue of Microorganisms (GCM) 10K type strain sequencing project: providing services to taxonomists for standard genome sequencing and annotation.</title>
        <authorList>
            <consortium name="The Broad Institute Genomics Platform"/>
            <consortium name="The Broad Institute Genome Sequencing Center for Infectious Disease"/>
            <person name="Wu L."/>
            <person name="Ma J."/>
        </authorList>
    </citation>
    <scope>NUCLEOTIDE SEQUENCE [LARGE SCALE GENOMIC DNA]</scope>
    <source>
        <strain evidence="4">JCM 4395</strain>
    </source>
</reference>
<gene>
    <name evidence="3" type="ORF">GCM10010276_80220</name>
</gene>
<protein>
    <submittedName>
        <fullName evidence="3">ANTAR domain-containing protein</fullName>
    </submittedName>
</protein>
<sequence>MAFFAVSRSQPLKFLSATDLAMEYERLEAECSQLEQAVSSHAIVDQAIGAVVVLGRIAPEEAWRVLRDVSQRTNTKLRVVAEHLMAFTQGAELPEAERTELRKAIARYQSWKR</sequence>
<dbReference type="InterPro" id="IPR036388">
    <property type="entry name" value="WH-like_DNA-bd_sf"/>
</dbReference>
<dbReference type="RefSeq" id="WP_344406033.1">
    <property type="nucleotide sequence ID" value="NZ_BAAASG010000025.1"/>
</dbReference>
<dbReference type="SUPFAM" id="SSF52172">
    <property type="entry name" value="CheY-like"/>
    <property type="match status" value="1"/>
</dbReference>
<dbReference type="InterPro" id="IPR011006">
    <property type="entry name" value="CheY-like_superfamily"/>
</dbReference>
<keyword evidence="1" id="KW-0175">Coiled coil</keyword>
<dbReference type="SMART" id="SM01012">
    <property type="entry name" value="ANTAR"/>
    <property type="match status" value="1"/>
</dbReference>
<evidence type="ECO:0000313" key="3">
    <source>
        <dbReference type="EMBL" id="GAA2518400.1"/>
    </source>
</evidence>
<dbReference type="PROSITE" id="PS50921">
    <property type="entry name" value="ANTAR"/>
    <property type="match status" value="1"/>
</dbReference>
<dbReference type="Proteomes" id="UP001501777">
    <property type="component" value="Unassembled WGS sequence"/>
</dbReference>
<dbReference type="EMBL" id="BAAASG010000025">
    <property type="protein sequence ID" value="GAA2518400.1"/>
    <property type="molecule type" value="Genomic_DNA"/>
</dbReference>